<dbReference type="EMBL" id="CP021358">
    <property type="protein sequence ID" value="ART62107.1"/>
    <property type="molecule type" value="Genomic_DNA"/>
</dbReference>
<dbReference type="RefSeq" id="WP_086899360.1">
    <property type="nucleotide sequence ID" value="NZ_CP021358.1"/>
</dbReference>
<dbReference type="Gene3D" id="3.55.50.30">
    <property type="match status" value="1"/>
</dbReference>
<dbReference type="KEGG" id="kma:B9H00_02640"/>
<sequence>MVFRCIVLRLATLLPIVTAVLLASPVLSAEAPWANQSYHYIVIKQNVRDVLQEFGRNLSLPMEMSRSVKGEMRGDIHADSAGDFLRKVCEANDLAWFYDGYVLHVVSNEELDRQIIDLDGVDADRLQIEINEIEIGDPLNARLRNGGSRLEVAGPPAWLAEIEQRVSSLRRPTPASAPDGVRVFRGSVTTPSAP</sequence>
<organism evidence="1 2">
    <name type="scientific">Kushneria marisflavi</name>
    <dbReference type="NCBI Taxonomy" id="157779"/>
    <lineage>
        <taxon>Bacteria</taxon>
        <taxon>Pseudomonadati</taxon>
        <taxon>Pseudomonadota</taxon>
        <taxon>Gammaproteobacteria</taxon>
        <taxon>Oceanospirillales</taxon>
        <taxon>Halomonadaceae</taxon>
        <taxon>Kushneria</taxon>
    </lineage>
</organism>
<dbReference type="AlphaFoldDB" id="A0A240UKS7"/>
<dbReference type="Proteomes" id="UP000194457">
    <property type="component" value="Chromosome"/>
</dbReference>
<reference evidence="1 2" key="1">
    <citation type="submission" date="2017-05" db="EMBL/GenBank/DDBJ databases">
        <authorList>
            <person name="Song R."/>
            <person name="Chenine A.L."/>
            <person name="Ruprecht R.M."/>
        </authorList>
    </citation>
    <scope>NUCLEOTIDE SEQUENCE [LARGE SCALE GENOMIC DNA]</scope>
    <source>
        <strain evidence="1">SW32</strain>
    </source>
</reference>
<evidence type="ECO:0000313" key="1">
    <source>
        <dbReference type="EMBL" id="ART62107.1"/>
    </source>
</evidence>
<gene>
    <name evidence="1" type="ORF">B9H00_02640</name>
</gene>
<proteinExistence type="predicted"/>
<dbReference type="OrthoDB" id="9775455at2"/>
<accession>A0A240UKS7</accession>
<evidence type="ECO:0000313" key="2">
    <source>
        <dbReference type="Proteomes" id="UP000194457"/>
    </source>
</evidence>
<name>A0A240UKS7_9GAMM</name>
<keyword evidence="2" id="KW-1185">Reference proteome</keyword>
<protein>
    <submittedName>
        <fullName evidence="1">Uncharacterized protein</fullName>
    </submittedName>
</protein>